<keyword evidence="1" id="KW-0479">Metal-binding</keyword>
<dbReference type="Proteomes" id="UP000281549">
    <property type="component" value="Unassembled WGS sequence"/>
</dbReference>
<dbReference type="Proteomes" id="UP000030755">
    <property type="component" value="Unassembled WGS sequence"/>
</dbReference>
<protein>
    <recommendedName>
        <fullName evidence="3">C2H2-type domain-containing protein</fullName>
    </recommendedName>
</protein>
<keyword evidence="1" id="KW-0863">Zinc-finger</keyword>
<reference evidence="4 6" key="1">
    <citation type="journal article" date="2013" name="Curr. Biol.">
        <title>Shared signatures of parasitism and phylogenomics unite Cryptomycota and microsporidia.</title>
        <authorList>
            <person name="James T.Y."/>
            <person name="Pelin A."/>
            <person name="Bonen L."/>
            <person name="Ahrendt S."/>
            <person name="Sain D."/>
            <person name="Corradi N."/>
            <person name="Stajich J.E."/>
        </authorList>
    </citation>
    <scope>NUCLEOTIDE SEQUENCE [LARGE SCALE GENOMIC DNA]</scope>
    <source>
        <strain evidence="4 6">CSF55</strain>
        <strain evidence="4 6">CSF55</strain>
    </source>
</reference>
<evidence type="ECO:0000256" key="2">
    <source>
        <dbReference type="SAM" id="MobiDB-lite"/>
    </source>
</evidence>
<evidence type="ECO:0000259" key="3">
    <source>
        <dbReference type="PROSITE" id="PS50157"/>
    </source>
</evidence>
<dbReference type="EMBL" id="KE560959">
    <property type="protein sequence ID" value="EPZ34404.1"/>
    <property type="molecule type" value="Genomic_DNA"/>
</dbReference>
<gene>
    <name evidence="4" type="ORF">O9G_000591</name>
    <name evidence="5" type="ORF">ROZALSC1DRAFT_29815</name>
</gene>
<evidence type="ECO:0000313" key="4">
    <source>
        <dbReference type="EMBL" id="EPZ34404.1"/>
    </source>
</evidence>
<reference evidence="5" key="3">
    <citation type="submission" date="2018-08" db="EMBL/GenBank/DDBJ databases">
        <title>Leveraging single-cell genomics to expand the Fungal Tree of Life.</title>
        <authorList>
            <consortium name="DOE Joint Genome Institute"/>
            <person name="Ahrendt S.R."/>
            <person name="Quandt C.A."/>
            <person name="Ciobanu D."/>
            <person name="Clum A."/>
            <person name="Salamov A."/>
            <person name="Andreopoulos B."/>
            <person name="Cheng J.-F."/>
            <person name="Woyke T."/>
            <person name="Pelin A."/>
            <person name="Henrissat B."/>
            <person name="Reynolds N."/>
            <person name="Benny G.L."/>
            <person name="Smith M.E."/>
            <person name="James T.Y."/>
            <person name="Grigoriev I.V."/>
        </authorList>
    </citation>
    <scope>NUCLEOTIDE SEQUENCE</scope>
    <source>
        <strain evidence="5">CSF55</strain>
    </source>
</reference>
<evidence type="ECO:0000256" key="1">
    <source>
        <dbReference type="PROSITE-ProRule" id="PRU00042"/>
    </source>
</evidence>
<keyword evidence="6" id="KW-1185">Reference proteome</keyword>
<dbReference type="InterPro" id="IPR013087">
    <property type="entry name" value="Znf_C2H2_type"/>
</dbReference>
<feature type="domain" description="C2H2-type" evidence="3">
    <location>
        <begin position="78"/>
        <end position="100"/>
    </location>
</feature>
<evidence type="ECO:0000313" key="6">
    <source>
        <dbReference type="Proteomes" id="UP000030755"/>
    </source>
</evidence>
<keyword evidence="1" id="KW-0862">Zinc</keyword>
<reference evidence="7" key="2">
    <citation type="journal article" date="2018" name="Nat. Microbiol.">
        <title>Leveraging single-cell genomics to expand the fungal tree of life.</title>
        <authorList>
            <person name="Ahrendt S.R."/>
            <person name="Quandt C.A."/>
            <person name="Ciobanu D."/>
            <person name="Clum A."/>
            <person name="Salamov A."/>
            <person name="Andreopoulos B."/>
            <person name="Cheng J.F."/>
            <person name="Woyke T."/>
            <person name="Pelin A."/>
            <person name="Henrissat B."/>
            <person name="Reynolds N.K."/>
            <person name="Benny G.L."/>
            <person name="Smith M.E."/>
            <person name="James T.Y."/>
            <person name="Grigoriev I.V."/>
        </authorList>
    </citation>
    <scope>NUCLEOTIDE SEQUENCE [LARGE SCALE GENOMIC DNA]</scope>
    <source>
        <strain evidence="7">CSF55</strain>
    </source>
</reference>
<evidence type="ECO:0000313" key="5">
    <source>
        <dbReference type="EMBL" id="RKP18512.1"/>
    </source>
</evidence>
<organism evidence="4 6">
    <name type="scientific">Rozella allomycis (strain CSF55)</name>
    <dbReference type="NCBI Taxonomy" id="988480"/>
    <lineage>
        <taxon>Eukaryota</taxon>
        <taxon>Fungi</taxon>
        <taxon>Fungi incertae sedis</taxon>
        <taxon>Cryptomycota</taxon>
        <taxon>Cryptomycota incertae sedis</taxon>
        <taxon>Rozella</taxon>
    </lineage>
</organism>
<dbReference type="EMBL" id="ML005437">
    <property type="protein sequence ID" value="RKP18512.1"/>
    <property type="molecule type" value="Genomic_DNA"/>
</dbReference>
<feature type="region of interest" description="Disordered" evidence="2">
    <location>
        <begin position="45"/>
        <end position="73"/>
    </location>
</feature>
<dbReference type="OrthoDB" id="2152896at2759"/>
<sequence length="137" mass="15775">MTIPVQHEKSLNTFRYNSINSASVLAALQDKDLELSYPLIFSPHIASHSSSSSEGQSDYRDEAKSQKLKQKPYKQNSFNCRKCGKMYKSKNCLNKHAWEHHEMWEATKRLGLTKHQQVQLLEGAQALYLITKSFKSK</sequence>
<dbReference type="AlphaFoldDB" id="A0A075B0C1"/>
<evidence type="ECO:0000313" key="7">
    <source>
        <dbReference type="Proteomes" id="UP000281549"/>
    </source>
</evidence>
<accession>A0A075B0C1</accession>
<dbReference type="PROSITE" id="PS50157">
    <property type="entry name" value="ZINC_FINGER_C2H2_2"/>
    <property type="match status" value="1"/>
</dbReference>
<dbReference type="GO" id="GO:0008270">
    <property type="term" value="F:zinc ion binding"/>
    <property type="evidence" value="ECO:0007669"/>
    <property type="project" value="UniProtKB-KW"/>
</dbReference>
<name>A0A075B0C1_ROZAC</name>
<dbReference type="HOGENOM" id="CLU_1866279_0_0_1"/>
<proteinExistence type="predicted"/>